<evidence type="ECO:0000256" key="7">
    <source>
        <dbReference type="ARBA" id="ARBA00023002"/>
    </source>
</evidence>
<sequence>MARRTAGPFAGEGRVSLSLEQLAEARRALDAPLFADLSGDAQVSFEFFPPKTEKMELQLWDAIETLVPLSPRFVSVTYGAGGSTRERTHATVARIARETPVAAAAHLTCVEASKDEIAEVAEAYWAAGVRHIVALRGDPPVMGSKFAPHPQGYEGAAALVEGLRKLHPFEISVAAYPETHPEAVSARSDLDNLKRKLDAGATRAISQFFFSADAFFRFRDAAAAAGIDAEIVPGILPVSNVAQTRKFAAMCGAAIPPWMDRLFEGLDDHPAARQLVAATIAAELSRRLYAGGVRNFHFYTLNRAELSYAICHLLGLRPGGAAQDKAA</sequence>
<proteinExistence type="inferred from homology"/>
<evidence type="ECO:0000313" key="13">
    <source>
        <dbReference type="EMBL" id="PZO91737.1"/>
    </source>
</evidence>
<dbReference type="SUPFAM" id="SSF51730">
    <property type="entry name" value="FAD-linked oxidoreductase"/>
    <property type="match status" value="1"/>
</dbReference>
<dbReference type="AlphaFoldDB" id="A0A2W5AF30"/>
<evidence type="ECO:0000313" key="14">
    <source>
        <dbReference type="Proteomes" id="UP000249066"/>
    </source>
</evidence>
<comment type="similarity">
    <text evidence="3 12">Belongs to the methylenetetrahydrofolate reductase family.</text>
</comment>
<protein>
    <recommendedName>
        <fullName evidence="12">Methylenetetrahydrofolate reductase</fullName>
        <ecNumber evidence="12">1.5.1.54</ecNumber>
    </recommendedName>
</protein>
<keyword evidence="8" id="KW-0520">NAD</keyword>
<dbReference type="Pfam" id="PF02219">
    <property type="entry name" value="MTHFR"/>
    <property type="match status" value="1"/>
</dbReference>
<evidence type="ECO:0000256" key="11">
    <source>
        <dbReference type="ARBA" id="ARBA00048628"/>
    </source>
</evidence>
<evidence type="ECO:0000256" key="10">
    <source>
        <dbReference type="ARBA" id="ARBA00034478"/>
    </source>
</evidence>
<evidence type="ECO:0000256" key="12">
    <source>
        <dbReference type="RuleBase" id="RU003862"/>
    </source>
</evidence>
<evidence type="ECO:0000256" key="2">
    <source>
        <dbReference type="ARBA" id="ARBA00004777"/>
    </source>
</evidence>
<keyword evidence="7 12" id="KW-0560">Oxidoreductase</keyword>
<gene>
    <name evidence="13" type="ORF">DI623_02205</name>
</gene>
<keyword evidence="9" id="KW-0486">Methionine biosynthesis</keyword>
<dbReference type="GO" id="GO:0005829">
    <property type="term" value="C:cytosol"/>
    <property type="evidence" value="ECO:0007669"/>
    <property type="project" value="InterPro"/>
</dbReference>
<comment type="caution">
    <text evidence="13">The sequence shown here is derived from an EMBL/GenBank/DDBJ whole genome shotgun (WGS) entry which is preliminary data.</text>
</comment>
<keyword evidence="6 12" id="KW-0274">FAD</keyword>
<dbReference type="EC" id="1.5.1.54" evidence="12"/>
<name>A0A2W5AF30_9SPHN</name>
<keyword evidence="5 12" id="KW-0285">Flavoprotein</keyword>
<dbReference type="NCBIfam" id="NF006950">
    <property type="entry name" value="PRK09432.1"/>
    <property type="match status" value="1"/>
</dbReference>
<dbReference type="GO" id="GO:0071949">
    <property type="term" value="F:FAD binding"/>
    <property type="evidence" value="ECO:0007669"/>
    <property type="project" value="TreeGrafter"/>
</dbReference>
<dbReference type="Proteomes" id="UP000249066">
    <property type="component" value="Unassembled WGS sequence"/>
</dbReference>
<dbReference type="NCBIfam" id="TIGR00676">
    <property type="entry name" value="fadh2"/>
    <property type="match status" value="1"/>
</dbReference>
<organism evidence="13 14">
    <name type="scientific">Sphingomonas sanxanigenens</name>
    <dbReference type="NCBI Taxonomy" id="397260"/>
    <lineage>
        <taxon>Bacteria</taxon>
        <taxon>Pseudomonadati</taxon>
        <taxon>Pseudomonadota</taxon>
        <taxon>Alphaproteobacteria</taxon>
        <taxon>Sphingomonadales</taxon>
        <taxon>Sphingomonadaceae</taxon>
        <taxon>Sphingomonas</taxon>
    </lineage>
</organism>
<evidence type="ECO:0000256" key="3">
    <source>
        <dbReference type="ARBA" id="ARBA00006743"/>
    </source>
</evidence>
<evidence type="ECO:0000256" key="6">
    <source>
        <dbReference type="ARBA" id="ARBA00022827"/>
    </source>
</evidence>
<dbReference type="Gene3D" id="3.20.20.220">
    <property type="match status" value="1"/>
</dbReference>
<dbReference type="InterPro" id="IPR004620">
    <property type="entry name" value="MTHF_reductase_bac"/>
</dbReference>
<dbReference type="GO" id="GO:0009086">
    <property type="term" value="P:methionine biosynthetic process"/>
    <property type="evidence" value="ECO:0007669"/>
    <property type="project" value="UniProtKB-KW"/>
</dbReference>
<evidence type="ECO:0000256" key="4">
    <source>
        <dbReference type="ARBA" id="ARBA00022605"/>
    </source>
</evidence>
<evidence type="ECO:0000256" key="8">
    <source>
        <dbReference type="ARBA" id="ARBA00023027"/>
    </source>
</evidence>
<evidence type="ECO:0000256" key="1">
    <source>
        <dbReference type="ARBA" id="ARBA00001974"/>
    </source>
</evidence>
<dbReference type="InterPro" id="IPR003171">
    <property type="entry name" value="Mehydrof_redctse-like"/>
</dbReference>
<dbReference type="InterPro" id="IPR029041">
    <property type="entry name" value="FAD-linked_oxidoreductase-like"/>
</dbReference>
<dbReference type="PANTHER" id="PTHR45754">
    <property type="entry name" value="METHYLENETETRAHYDROFOLATE REDUCTASE"/>
    <property type="match status" value="1"/>
</dbReference>
<comment type="cofactor">
    <cofactor evidence="1 12">
        <name>FAD</name>
        <dbReference type="ChEBI" id="CHEBI:57692"/>
    </cofactor>
</comment>
<dbReference type="GO" id="GO:0035999">
    <property type="term" value="P:tetrahydrofolate interconversion"/>
    <property type="evidence" value="ECO:0007669"/>
    <property type="project" value="UniProtKB-UniPathway"/>
</dbReference>
<accession>A0A2W5AF30</accession>
<evidence type="ECO:0000256" key="5">
    <source>
        <dbReference type="ARBA" id="ARBA00022630"/>
    </source>
</evidence>
<comment type="pathway">
    <text evidence="10">Amino-acid biosynthesis; L-methionine biosynthesis via de novo pathway.</text>
</comment>
<dbReference type="EMBL" id="QFNN01000005">
    <property type="protein sequence ID" value="PZO91737.1"/>
    <property type="molecule type" value="Genomic_DNA"/>
</dbReference>
<keyword evidence="4" id="KW-0028">Amino-acid biosynthesis</keyword>
<dbReference type="CDD" id="cd00537">
    <property type="entry name" value="MTHFR"/>
    <property type="match status" value="1"/>
</dbReference>
<comment type="pathway">
    <text evidence="2 12">One-carbon metabolism; tetrahydrofolate interconversion.</text>
</comment>
<reference evidence="13 14" key="1">
    <citation type="submission" date="2017-08" db="EMBL/GenBank/DDBJ databases">
        <title>Infants hospitalized years apart are colonized by the same room-sourced microbial strains.</title>
        <authorList>
            <person name="Brooks B."/>
            <person name="Olm M.R."/>
            <person name="Firek B.A."/>
            <person name="Baker R."/>
            <person name="Thomas B.C."/>
            <person name="Morowitz M.J."/>
            <person name="Banfield J.F."/>
        </authorList>
    </citation>
    <scope>NUCLEOTIDE SEQUENCE [LARGE SCALE GENOMIC DNA]</scope>
    <source>
        <strain evidence="13">S2_018_000_R2_101</strain>
    </source>
</reference>
<evidence type="ECO:0000256" key="9">
    <source>
        <dbReference type="ARBA" id="ARBA00023167"/>
    </source>
</evidence>
<dbReference type="GO" id="GO:0106312">
    <property type="term" value="F:methylenetetrahydrofolate reductase (NADH) activity"/>
    <property type="evidence" value="ECO:0007669"/>
    <property type="project" value="UniProtKB-EC"/>
</dbReference>
<comment type="catalytic activity">
    <reaction evidence="11">
        <text>(6S)-5-methyl-5,6,7,8-tetrahydrofolate + NAD(+) = (6R)-5,10-methylene-5,6,7,8-tetrahydrofolate + NADH + H(+)</text>
        <dbReference type="Rhea" id="RHEA:19821"/>
        <dbReference type="ChEBI" id="CHEBI:15378"/>
        <dbReference type="ChEBI" id="CHEBI:15636"/>
        <dbReference type="ChEBI" id="CHEBI:18608"/>
        <dbReference type="ChEBI" id="CHEBI:57540"/>
        <dbReference type="ChEBI" id="CHEBI:57945"/>
        <dbReference type="EC" id="1.5.1.54"/>
    </reaction>
    <physiologicalReaction direction="right-to-left" evidence="11">
        <dbReference type="Rhea" id="RHEA:19823"/>
    </physiologicalReaction>
</comment>
<dbReference type="PANTHER" id="PTHR45754:SF3">
    <property type="entry name" value="METHYLENETETRAHYDROFOLATE REDUCTASE (NADPH)"/>
    <property type="match status" value="1"/>
</dbReference>
<dbReference type="UniPathway" id="UPA00193"/>